<dbReference type="InterPro" id="IPR000868">
    <property type="entry name" value="Isochorismatase-like_dom"/>
</dbReference>
<keyword evidence="1 5" id="KW-0378">Hydrolase</keyword>
<evidence type="ECO:0000259" key="3">
    <source>
        <dbReference type="Pfam" id="PF00857"/>
    </source>
</evidence>
<feature type="region of interest" description="Disordered" evidence="2">
    <location>
        <begin position="1"/>
        <end position="23"/>
    </location>
</feature>
<dbReference type="PATRIC" id="fig|1469144.10.peg.2696"/>
<evidence type="ECO:0000313" key="9">
    <source>
        <dbReference type="Proteomes" id="UP000070659"/>
    </source>
</evidence>
<sequence>MGIPAIRPYPMPTERELPENQVSWRPDPDRAALLIHDMQRYFVDFFPAGQSPRNELLANIQLIRRTAAELDMPVVYTAQPGAMTREQRGLLHDFWGPGMSDDPGHKRIVDELAPAEGDIVLTKWRYSAFHRSDLADIIRGQGRDQLIVCGVYAHVGCLMTACDAFALDIQPFLVADAVADFTPEYHRMALAYAAERCAATIFTRTLVGLLSRSGLQPVS</sequence>
<evidence type="ECO:0000313" key="8">
    <source>
        <dbReference type="Proteomes" id="UP000070598"/>
    </source>
</evidence>
<reference evidence="5" key="4">
    <citation type="submission" date="2015-04" db="EMBL/GenBank/DDBJ databases">
        <title>Physiological reanalysis, assessment of diazotrophy, and genome sequences of multiple isolates of Streptomyces thermoautotrophicus.</title>
        <authorList>
            <person name="MacKellar D.C."/>
            <person name="Lieber L."/>
            <person name="Norman J."/>
            <person name="Bolger A."/>
            <person name="Tobin C."/>
            <person name="Murray J.W."/>
            <person name="Woodward J."/>
            <person name="Friesen M."/>
            <person name="Prell J."/>
        </authorList>
    </citation>
    <scope>NUCLEOTIDE SEQUENCE [LARGE SCALE GENOMIC DNA]</scope>
    <source>
        <strain evidence="5">H1</strain>
    </source>
</reference>
<dbReference type="RefSeq" id="WP_066887957.1">
    <property type="nucleotide sequence ID" value="NZ_CP171739.1"/>
</dbReference>
<evidence type="ECO:0000256" key="2">
    <source>
        <dbReference type="SAM" id="MobiDB-lite"/>
    </source>
</evidence>
<name>A0A132MUD3_9ACTN</name>
<reference evidence="8" key="2">
    <citation type="submission" date="2015-02" db="EMBL/GenBank/DDBJ databases">
        <title>Physiological reanalysis, assessment of diazotrophy, and genome sequences of multiple isolates of Streptomyces thermoautotrophicus.</title>
        <authorList>
            <person name="MacKellar D.C."/>
            <person name="Lieber L."/>
            <person name="Norman J."/>
            <person name="Bolger A."/>
            <person name="Tobin C."/>
            <person name="Murray J.W."/>
            <person name="Friesen M."/>
            <person name="Prell J."/>
        </authorList>
    </citation>
    <scope>NUCLEOTIDE SEQUENCE [LARGE SCALE GENOMIC DNA]</scope>
    <source>
        <strain evidence="8">UBT1</strain>
    </source>
</reference>
<protein>
    <submittedName>
        <fullName evidence="5">Isochorismatase</fullName>
        <ecNumber evidence="5">3.3.2.1</ecNumber>
    </submittedName>
</protein>
<evidence type="ECO:0000313" key="6">
    <source>
        <dbReference type="EMBL" id="KWX05640.1"/>
    </source>
</evidence>
<dbReference type="GO" id="GO:0008908">
    <property type="term" value="F:isochorismatase activity"/>
    <property type="evidence" value="ECO:0007669"/>
    <property type="project" value="UniProtKB-EC"/>
</dbReference>
<dbReference type="Pfam" id="PF00857">
    <property type="entry name" value="Isochorismatase"/>
    <property type="match status" value="1"/>
</dbReference>
<feature type="domain" description="Isochorismatase-like" evidence="3">
    <location>
        <begin position="31"/>
        <end position="201"/>
    </location>
</feature>
<dbReference type="PIRSF" id="PIRSF001111">
    <property type="entry name" value="Isochorismatase"/>
    <property type="match status" value="1"/>
</dbReference>
<dbReference type="EMBL" id="LAXD01000001">
    <property type="protein sequence ID" value="KWX01457.1"/>
    <property type="molecule type" value="Genomic_DNA"/>
</dbReference>
<evidence type="ECO:0000313" key="7">
    <source>
        <dbReference type="Proteomes" id="UP000070188"/>
    </source>
</evidence>
<dbReference type="EMBL" id="JYIK01001118">
    <property type="protein sequence ID" value="KWX05640.1"/>
    <property type="molecule type" value="Genomic_DNA"/>
</dbReference>
<dbReference type="InterPro" id="IPR016291">
    <property type="entry name" value="Isochorismatase"/>
</dbReference>
<evidence type="ECO:0000313" key="5">
    <source>
        <dbReference type="EMBL" id="KWX01457.1"/>
    </source>
</evidence>
<dbReference type="Proteomes" id="UP000070598">
    <property type="component" value="Unassembled WGS sequence"/>
</dbReference>
<dbReference type="Proteomes" id="UP000070659">
    <property type="component" value="Unassembled WGS sequence"/>
</dbReference>
<dbReference type="OrthoDB" id="5794853at2"/>
<dbReference type="PRINTS" id="PR01398">
    <property type="entry name" value="ISCHRISMTASE"/>
</dbReference>
<dbReference type="InterPro" id="IPR036380">
    <property type="entry name" value="Isochorismatase-like_sf"/>
</dbReference>
<dbReference type="PANTHER" id="PTHR43540">
    <property type="entry name" value="PEROXYUREIDOACRYLATE/UREIDOACRYLATE AMIDOHYDROLASE-RELATED"/>
    <property type="match status" value="1"/>
</dbReference>
<dbReference type="Proteomes" id="UP000070188">
    <property type="component" value="Unassembled WGS sequence"/>
</dbReference>
<reference evidence="7" key="3">
    <citation type="submission" date="2015-04" db="EMBL/GenBank/DDBJ databases">
        <title>Physiological reanalysis, assessment of diazotrophy, and genome sequences of multiple isolates of Streptomyces thermoautotrophicus.</title>
        <authorList>
            <person name="MacKellar D.C."/>
            <person name="Lieber L."/>
            <person name="Norman J."/>
            <person name="Bolger A."/>
            <person name="Tobin C."/>
            <person name="Murray J.W."/>
            <person name="Chang R."/>
            <person name="Ford T."/>
            <person name="Nguyen P.Q."/>
            <person name="Woodward J."/>
            <person name="Permingeat H."/>
            <person name="Joshi N.S."/>
            <person name="Silver P.A."/>
            <person name="Usadel B."/>
            <person name="Rutherford A.W."/>
            <person name="Friesen M."/>
            <person name="Prell J."/>
        </authorList>
    </citation>
    <scope>NUCLEOTIDE SEQUENCE [LARGE SCALE GENOMIC DNA]</scope>
    <source>
        <strain evidence="7">H1</strain>
    </source>
</reference>
<evidence type="ECO:0000313" key="4">
    <source>
        <dbReference type="EMBL" id="KWX00481.1"/>
    </source>
</evidence>
<accession>A0A132MUD3</accession>
<keyword evidence="7" id="KW-1185">Reference proteome</keyword>
<dbReference type="EMBL" id="JYIJ01000018">
    <property type="protein sequence ID" value="KWX00481.1"/>
    <property type="molecule type" value="Genomic_DNA"/>
</dbReference>
<dbReference type="Gene3D" id="3.40.50.850">
    <property type="entry name" value="Isochorismatase-like"/>
    <property type="match status" value="1"/>
</dbReference>
<dbReference type="STRING" id="1469144.LI90_2489"/>
<dbReference type="PANTHER" id="PTHR43540:SF3">
    <property type="entry name" value="ENTEROBACTIN SYNTHASE COMPONENT B"/>
    <property type="match status" value="1"/>
</dbReference>
<proteinExistence type="predicted"/>
<comment type="caution">
    <text evidence="5">The sequence shown here is derived from an EMBL/GenBank/DDBJ whole genome shotgun (WGS) entry which is preliminary data.</text>
</comment>
<gene>
    <name evidence="5" type="ORF">LI90_2489</name>
    <name evidence="4" type="ORF">TH66_17125</name>
    <name evidence="6" type="ORF">TR74_23640</name>
</gene>
<dbReference type="InterPro" id="IPR050272">
    <property type="entry name" value="Isochorismatase-like_hydrls"/>
</dbReference>
<dbReference type="EC" id="3.3.2.1" evidence="5"/>
<reference evidence="4 9" key="1">
    <citation type="submission" date="2015-02" db="EMBL/GenBank/DDBJ databases">
        <title>Physiological reanalysis, assessment of diazotrophy, and genome sequences of multiple isolates of Streptomyces thermoautotrophicus.</title>
        <authorList>
            <person name="MacKellar D.C."/>
            <person name="Lieber L."/>
            <person name="Norman J."/>
            <person name="Bolger A."/>
            <person name="Tobin C."/>
            <person name="Murray J.W."/>
            <person name="Prell J."/>
        </authorList>
    </citation>
    <scope>NUCLEOTIDE SEQUENCE [LARGE SCALE GENOMIC DNA]</scope>
    <source>
        <strain evidence="4 9">UBT1</strain>
    </source>
</reference>
<dbReference type="AlphaFoldDB" id="A0A132MUD3"/>
<organism evidence="5 7">
    <name type="scientific">Carbonactinospora thermoautotrophica</name>
    <dbReference type="NCBI Taxonomy" id="1469144"/>
    <lineage>
        <taxon>Bacteria</taxon>
        <taxon>Bacillati</taxon>
        <taxon>Actinomycetota</taxon>
        <taxon>Actinomycetes</taxon>
        <taxon>Kitasatosporales</taxon>
        <taxon>Carbonactinosporaceae</taxon>
        <taxon>Carbonactinospora</taxon>
    </lineage>
</organism>
<dbReference type="SUPFAM" id="SSF52499">
    <property type="entry name" value="Isochorismatase-like hydrolases"/>
    <property type="match status" value="1"/>
</dbReference>
<evidence type="ECO:0000256" key="1">
    <source>
        <dbReference type="ARBA" id="ARBA00022801"/>
    </source>
</evidence>